<dbReference type="Pfam" id="PF02790">
    <property type="entry name" value="COX2_TM"/>
    <property type="match status" value="1"/>
</dbReference>
<reference evidence="19 20" key="1">
    <citation type="journal article" date="2013" name="Genome Announc.">
        <title>Genome Sequence of the Pyrene- and Fluoranthene-Degrading Bacterium Cycloclasticus sp. Strain PY97M.</title>
        <authorList>
            <person name="Cui Z."/>
            <person name="Xu G."/>
            <person name="Li Q."/>
            <person name="Gao W."/>
            <person name="Zheng L."/>
        </authorList>
    </citation>
    <scope>NUCLEOTIDE SEQUENCE [LARGE SCALE GENOMIC DNA]</scope>
    <source>
        <strain evidence="19 20">PY97M</strain>
    </source>
</reference>
<evidence type="ECO:0000256" key="5">
    <source>
        <dbReference type="ARBA" id="ARBA00022692"/>
    </source>
</evidence>
<evidence type="ECO:0000313" key="20">
    <source>
        <dbReference type="Proteomes" id="UP000015462"/>
    </source>
</evidence>
<comment type="similarity">
    <text evidence="2 14">Belongs to the cytochrome c oxidase subunit 2 family.</text>
</comment>
<dbReference type="PROSITE" id="PS00078">
    <property type="entry name" value="COX2"/>
    <property type="match status" value="1"/>
</dbReference>
<dbReference type="PANTHER" id="PTHR22888:SF9">
    <property type="entry name" value="CYTOCHROME C OXIDASE SUBUNIT 2"/>
    <property type="match status" value="1"/>
</dbReference>
<evidence type="ECO:0000313" key="19">
    <source>
        <dbReference type="EMBL" id="EPD12780.1"/>
    </source>
</evidence>
<comment type="caution">
    <text evidence="19">The sequence shown here is derived from an EMBL/GenBank/DDBJ whole genome shotgun (WGS) entry which is preliminary data.</text>
</comment>
<evidence type="ECO:0000256" key="4">
    <source>
        <dbReference type="ARBA" id="ARBA00022660"/>
    </source>
</evidence>
<comment type="function">
    <text evidence="12 15">Subunits I and II form the functional core of the enzyme complex. Electrons originating in cytochrome c are transferred via heme a and Cu(A) to the binuclear center formed by heme a3 and Cu(B).</text>
</comment>
<dbReference type="RefSeq" id="WP_015006623.1">
    <property type="nucleotide sequence ID" value="NZ_FQZJ01000001.1"/>
</dbReference>
<dbReference type="InterPro" id="IPR011759">
    <property type="entry name" value="Cyt_c_oxidase_su2_TM_dom"/>
</dbReference>
<dbReference type="EMBL" id="ASHL01000006">
    <property type="protein sequence ID" value="EPD12780.1"/>
    <property type="molecule type" value="Genomic_DNA"/>
</dbReference>
<evidence type="ECO:0000256" key="10">
    <source>
        <dbReference type="ARBA" id="ARBA00023008"/>
    </source>
</evidence>
<comment type="catalytic activity">
    <reaction evidence="13 15">
        <text>4 Fe(II)-[cytochrome c] + O2 + 8 H(+)(in) = 4 Fe(III)-[cytochrome c] + 2 H2O + 4 H(+)(out)</text>
        <dbReference type="Rhea" id="RHEA:11436"/>
        <dbReference type="Rhea" id="RHEA-COMP:10350"/>
        <dbReference type="Rhea" id="RHEA-COMP:14399"/>
        <dbReference type="ChEBI" id="CHEBI:15377"/>
        <dbReference type="ChEBI" id="CHEBI:15378"/>
        <dbReference type="ChEBI" id="CHEBI:15379"/>
        <dbReference type="ChEBI" id="CHEBI:29033"/>
        <dbReference type="ChEBI" id="CHEBI:29034"/>
        <dbReference type="EC" id="7.1.1.9"/>
    </reaction>
</comment>
<organism evidence="19 20">
    <name type="scientific">Cycloclasticus pugetii</name>
    <dbReference type="NCBI Taxonomy" id="34068"/>
    <lineage>
        <taxon>Bacteria</taxon>
        <taxon>Pseudomonadati</taxon>
        <taxon>Pseudomonadota</taxon>
        <taxon>Gammaproteobacteria</taxon>
        <taxon>Thiotrichales</taxon>
        <taxon>Piscirickettsiaceae</taxon>
        <taxon>Cycloclasticus</taxon>
    </lineage>
</organism>
<keyword evidence="20" id="KW-1185">Reference proteome</keyword>
<feature type="domain" description="Cytochrome oxidase subunit II copper A binding" evidence="17">
    <location>
        <begin position="117"/>
        <end position="259"/>
    </location>
</feature>
<dbReference type="InterPro" id="IPR008972">
    <property type="entry name" value="Cupredoxin"/>
</dbReference>
<dbReference type="PANTHER" id="PTHR22888">
    <property type="entry name" value="CYTOCHROME C OXIDASE, SUBUNIT II"/>
    <property type="match status" value="1"/>
</dbReference>
<evidence type="ECO:0000259" key="18">
    <source>
        <dbReference type="PROSITE" id="PS50999"/>
    </source>
</evidence>
<keyword evidence="9 16" id="KW-1133">Transmembrane helix</keyword>
<dbReference type="Pfam" id="PF00116">
    <property type="entry name" value="COX2"/>
    <property type="match status" value="1"/>
</dbReference>
<keyword evidence="3 14" id="KW-0813">Transport</keyword>
<evidence type="ECO:0000256" key="3">
    <source>
        <dbReference type="ARBA" id="ARBA00022448"/>
    </source>
</evidence>
<feature type="transmembrane region" description="Helical" evidence="16">
    <location>
        <begin position="47"/>
        <end position="67"/>
    </location>
</feature>
<dbReference type="NCBIfam" id="TIGR02866">
    <property type="entry name" value="CoxB"/>
    <property type="match status" value="1"/>
</dbReference>
<dbReference type="Gene3D" id="1.10.287.90">
    <property type="match status" value="1"/>
</dbReference>
<dbReference type="InterPro" id="IPR014222">
    <property type="entry name" value="Cyt_c_oxidase_su2"/>
</dbReference>
<dbReference type="Gene3D" id="2.60.40.420">
    <property type="entry name" value="Cupredoxins - blue copper proteins"/>
    <property type="match status" value="1"/>
</dbReference>
<keyword evidence="5 14" id="KW-0812">Transmembrane</keyword>
<evidence type="ECO:0000259" key="17">
    <source>
        <dbReference type="PROSITE" id="PS50857"/>
    </source>
</evidence>
<dbReference type="GO" id="GO:0005886">
    <property type="term" value="C:plasma membrane"/>
    <property type="evidence" value="ECO:0007669"/>
    <property type="project" value="UniProtKB-SubCell"/>
</dbReference>
<keyword evidence="11 16" id="KW-0472">Membrane</keyword>
<evidence type="ECO:0000256" key="8">
    <source>
        <dbReference type="ARBA" id="ARBA00022982"/>
    </source>
</evidence>
<accession>A0AB33Z0B5</accession>
<name>A0AB33Z0B5_9GAMM</name>
<proteinExistence type="inferred from homology"/>
<evidence type="ECO:0000256" key="9">
    <source>
        <dbReference type="ARBA" id="ARBA00022989"/>
    </source>
</evidence>
<dbReference type="PROSITE" id="PS50999">
    <property type="entry name" value="COX2_TM"/>
    <property type="match status" value="1"/>
</dbReference>
<keyword evidence="6 15" id="KW-0479">Metal-binding</keyword>
<evidence type="ECO:0000256" key="2">
    <source>
        <dbReference type="ARBA" id="ARBA00007866"/>
    </source>
</evidence>
<dbReference type="GO" id="GO:0004129">
    <property type="term" value="F:cytochrome-c oxidase activity"/>
    <property type="evidence" value="ECO:0007669"/>
    <property type="project" value="UniProtKB-EC"/>
</dbReference>
<gene>
    <name evidence="19" type="ORF">L196_07921</name>
</gene>
<evidence type="ECO:0000256" key="16">
    <source>
        <dbReference type="SAM" id="Phobius"/>
    </source>
</evidence>
<dbReference type="EC" id="7.1.1.9" evidence="15"/>
<dbReference type="AlphaFoldDB" id="A0AB33Z0B5"/>
<dbReference type="Proteomes" id="UP000015462">
    <property type="component" value="Unassembled WGS sequence"/>
</dbReference>
<evidence type="ECO:0000256" key="11">
    <source>
        <dbReference type="ARBA" id="ARBA00023136"/>
    </source>
</evidence>
<evidence type="ECO:0000256" key="15">
    <source>
        <dbReference type="RuleBase" id="RU004024"/>
    </source>
</evidence>
<dbReference type="SUPFAM" id="SSF49503">
    <property type="entry name" value="Cupredoxins"/>
    <property type="match status" value="1"/>
</dbReference>
<evidence type="ECO:0000256" key="6">
    <source>
        <dbReference type="ARBA" id="ARBA00022723"/>
    </source>
</evidence>
<comment type="cofactor">
    <cofactor evidence="15">
        <name>Cu cation</name>
        <dbReference type="ChEBI" id="CHEBI:23378"/>
    </cofactor>
    <text evidence="15">Binds a copper A center.</text>
</comment>
<dbReference type="GO" id="GO:0042773">
    <property type="term" value="P:ATP synthesis coupled electron transport"/>
    <property type="evidence" value="ECO:0007669"/>
    <property type="project" value="TreeGrafter"/>
</dbReference>
<feature type="domain" description="Cytochrome oxidase subunit II transmembrane region profile" evidence="18">
    <location>
        <begin position="19"/>
        <end position="116"/>
    </location>
</feature>
<sequence>MIKLKQLFAGGTVLTLMSGIAQADYGLNLPVGVTETSKQVHDLHMLILWVCVAIGVVVFGAMIYSMIYHRKSRGAVASQFHESMAAELVWTIIPFIILIVMAIPATKVLIEMHDTSEADMKIKVTGYQWKWRYEYVGEGVDFFSTLDVASNEARQVGSEIDPATVENYLLNVDNPLVLPVGKKVSFLLTASDVIHSWWVPDFGWKKDAIPGYINEAWVVVDKPGIYRGQCAELCGRDHGFMPIVVEVKSEEDYAAWLAEQKSGVKGAKIAALDALNPRDLKDN</sequence>
<keyword evidence="7" id="KW-1278">Translocase</keyword>
<evidence type="ECO:0000256" key="7">
    <source>
        <dbReference type="ARBA" id="ARBA00022967"/>
    </source>
</evidence>
<feature type="transmembrane region" description="Helical" evidence="16">
    <location>
        <begin position="88"/>
        <end position="110"/>
    </location>
</feature>
<dbReference type="InterPro" id="IPR036257">
    <property type="entry name" value="Cyt_c_oxidase_su2_TM_sf"/>
</dbReference>
<protein>
    <recommendedName>
        <fullName evidence="15">Cytochrome c oxidase subunit 2</fullName>
        <ecNumber evidence="15">7.1.1.9</ecNumber>
    </recommendedName>
</protein>
<dbReference type="InterPro" id="IPR045187">
    <property type="entry name" value="CcO_II"/>
</dbReference>
<keyword evidence="10 15" id="KW-0186">Copper</keyword>
<dbReference type="SUPFAM" id="SSF81464">
    <property type="entry name" value="Cytochrome c oxidase subunit II-like, transmembrane region"/>
    <property type="match status" value="1"/>
</dbReference>
<dbReference type="InterPro" id="IPR002429">
    <property type="entry name" value="CcO_II-like_C"/>
</dbReference>
<evidence type="ECO:0000256" key="13">
    <source>
        <dbReference type="ARBA" id="ARBA00047816"/>
    </source>
</evidence>
<dbReference type="PROSITE" id="PS50857">
    <property type="entry name" value="COX2_CUA"/>
    <property type="match status" value="1"/>
</dbReference>
<dbReference type="InterPro" id="IPR001505">
    <property type="entry name" value="Copper_CuA"/>
</dbReference>
<keyword evidence="8 14" id="KW-0249">Electron transport</keyword>
<keyword evidence="4 14" id="KW-0679">Respiratory chain</keyword>
<evidence type="ECO:0000256" key="14">
    <source>
        <dbReference type="RuleBase" id="RU000456"/>
    </source>
</evidence>
<dbReference type="GO" id="GO:0016491">
    <property type="term" value="F:oxidoreductase activity"/>
    <property type="evidence" value="ECO:0007669"/>
    <property type="project" value="InterPro"/>
</dbReference>
<evidence type="ECO:0000256" key="1">
    <source>
        <dbReference type="ARBA" id="ARBA00004141"/>
    </source>
</evidence>
<dbReference type="GO" id="GO:0005507">
    <property type="term" value="F:copper ion binding"/>
    <property type="evidence" value="ECO:0007669"/>
    <property type="project" value="InterPro"/>
</dbReference>
<comment type="subcellular location">
    <subcellularLocation>
        <location evidence="14">Cell membrane</location>
        <topology evidence="14">Multi-pass membrane protein</topology>
    </subcellularLocation>
    <subcellularLocation>
        <location evidence="1">Membrane</location>
        <topology evidence="1">Multi-pass membrane protein</topology>
    </subcellularLocation>
</comment>
<dbReference type="PRINTS" id="PR01166">
    <property type="entry name" value="CYCOXIDASEII"/>
</dbReference>
<evidence type="ECO:0000256" key="12">
    <source>
        <dbReference type="ARBA" id="ARBA00024688"/>
    </source>
</evidence>